<evidence type="ECO:0000256" key="4">
    <source>
        <dbReference type="ARBA" id="ARBA00023125"/>
    </source>
</evidence>
<comment type="function">
    <text evidence="6">In the presence of manganese, represses expression of mntH and mntS. Up-regulates expression of mntP.</text>
</comment>
<keyword evidence="4" id="KW-0238">DNA-binding</keyword>
<comment type="similarity">
    <text evidence="1">Belongs to the DtxR/MntR family.</text>
</comment>
<dbReference type="InterPro" id="IPR050536">
    <property type="entry name" value="DtxR_MntR_Metal-Reg"/>
</dbReference>
<dbReference type="Pfam" id="PF01325">
    <property type="entry name" value="Fe_dep_repress"/>
    <property type="match status" value="1"/>
</dbReference>
<proteinExistence type="inferred from homology"/>
<keyword evidence="3" id="KW-0805">Transcription regulation</keyword>
<dbReference type="InterPro" id="IPR038157">
    <property type="entry name" value="FeoA_core_dom"/>
</dbReference>
<dbReference type="InterPro" id="IPR036421">
    <property type="entry name" value="Fe_dep_repressor_sf"/>
</dbReference>
<dbReference type="SMART" id="SM00529">
    <property type="entry name" value="HTH_DTXR"/>
    <property type="match status" value="1"/>
</dbReference>
<dbReference type="Gene3D" id="2.30.30.90">
    <property type="match status" value="1"/>
</dbReference>
<dbReference type="GO" id="GO:0046983">
    <property type="term" value="F:protein dimerization activity"/>
    <property type="evidence" value="ECO:0007669"/>
    <property type="project" value="InterPro"/>
</dbReference>
<dbReference type="Pfam" id="PF02742">
    <property type="entry name" value="Fe_dep_repr_C"/>
    <property type="match status" value="1"/>
</dbReference>
<dbReference type="Proteomes" id="UP000198412">
    <property type="component" value="Unassembled WGS sequence"/>
</dbReference>
<dbReference type="InterPro" id="IPR022689">
    <property type="entry name" value="Iron_dep_repressor"/>
</dbReference>
<evidence type="ECO:0000313" key="9">
    <source>
        <dbReference type="Proteomes" id="UP000198412"/>
    </source>
</evidence>
<dbReference type="AlphaFoldDB" id="A0A238X9F1"/>
<dbReference type="InterPro" id="IPR022687">
    <property type="entry name" value="HTH_DTXR"/>
</dbReference>
<evidence type="ECO:0000256" key="5">
    <source>
        <dbReference type="ARBA" id="ARBA00023163"/>
    </source>
</evidence>
<dbReference type="PROSITE" id="PS50944">
    <property type="entry name" value="HTH_DTXR"/>
    <property type="match status" value="1"/>
</dbReference>
<dbReference type="SUPFAM" id="SSF46785">
    <property type="entry name" value="Winged helix' DNA-binding domain"/>
    <property type="match status" value="1"/>
</dbReference>
<dbReference type="GO" id="GO:0046914">
    <property type="term" value="F:transition metal ion binding"/>
    <property type="evidence" value="ECO:0007669"/>
    <property type="project" value="InterPro"/>
</dbReference>
<dbReference type="RefSeq" id="WP_089377989.1">
    <property type="nucleotide sequence ID" value="NZ_FZNX01000002.1"/>
</dbReference>
<evidence type="ECO:0000259" key="7">
    <source>
        <dbReference type="PROSITE" id="PS50944"/>
    </source>
</evidence>
<dbReference type="GO" id="GO:0003700">
    <property type="term" value="F:DNA-binding transcription factor activity"/>
    <property type="evidence" value="ECO:0007669"/>
    <property type="project" value="InterPro"/>
</dbReference>
<dbReference type="Gene3D" id="1.10.60.10">
    <property type="entry name" value="Iron dependent repressor, metal binding and dimerisation domain"/>
    <property type="match status" value="1"/>
</dbReference>
<sequence length="218" mass="24936">MHSQSEENYLKAIYSIELHNGKSVSTNNIAEKLKTKASSVTDMIKKLAEKNLVNYKKYQGTSLTSKGKKIAVKIVRKHRLWEAFLVNKLDFSWDEVHDLAEQLEHIKSDSLIDKLEEFLDYPAFDPHGDPIPDKDGNIEHHKNLMLSSVDILDECTVIGVKDSSSIFLKFLDKKNIKLGSTLKVISKEEFDNSMVIENNKNNYSISHQISKNLFVKKI</sequence>
<dbReference type="PANTHER" id="PTHR33238:SF7">
    <property type="entry name" value="IRON-DEPENDENT TRANSCRIPTIONAL REGULATOR"/>
    <property type="match status" value="1"/>
</dbReference>
<organism evidence="8 9">
    <name type="scientific">Lutibacter flavus</name>
    <dbReference type="NCBI Taxonomy" id="691689"/>
    <lineage>
        <taxon>Bacteria</taxon>
        <taxon>Pseudomonadati</taxon>
        <taxon>Bacteroidota</taxon>
        <taxon>Flavobacteriia</taxon>
        <taxon>Flavobacteriales</taxon>
        <taxon>Flavobacteriaceae</taxon>
        <taxon>Lutibacter</taxon>
    </lineage>
</organism>
<dbReference type="Gene3D" id="1.10.10.10">
    <property type="entry name" value="Winged helix-like DNA-binding domain superfamily/Winged helix DNA-binding domain"/>
    <property type="match status" value="1"/>
</dbReference>
<evidence type="ECO:0000256" key="6">
    <source>
        <dbReference type="ARBA" id="ARBA00025185"/>
    </source>
</evidence>
<evidence type="ECO:0000256" key="1">
    <source>
        <dbReference type="ARBA" id="ARBA00007871"/>
    </source>
</evidence>
<dbReference type="OrthoDB" id="9791355at2"/>
<gene>
    <name evidence="8" type="ORF">SAMN04488111_1685</name>
</gene>
<feature type="domain" description="HTH dtxR-type" evidence="7">
    <location>
        <begin position="1"/>
        <end position="64"/>
    </location>
</feature>
<accession>A0A238X9F1</accession>
<dbReference type="InterPro" id="IPR036388">
    <property type="entry name" value="WH-like_DNA-bd_sf"/>
</dbReference>
<dbReference type="InterPro" id="IPR001367">
    <property type="entry name" value="Fe_dep_repressor"/>
</dbReference>
<keyword evidence="5" id="KW-0804">Transcription</keyword>
<name>A0A238X9F1_9FLAO</name>
<protein>
    <recommendedName>
        <fullName evidence="2">Transcriptional regulator MntR</fullName>
    </recommendedName>
</protein>
<dbReference type="GO" id="GO:0003677">
    <property type="term" value="F:DNA binding"/>
    <property type="evidence" value="ECO:0007669"/>
    <property type="project" value="UniProtKB-KW"/>
</dbReference>
<dbReference type="SUPFAM" id="SSF47979">
    <property type="entry name" value="Iron-dependent repressor protein, dimerization domain"/>
    <property type="match status" value="1"/>
</dbReference>
<dbReference type="InterPro" id="IPR007167">
    <property type="entry name" value="Fe-transptr_FeoA-like"/>
</dbReference>
<dbReference type="InterPro" id="IPR036390">
    <property type="entry name" value="WH_DNA-bd_sf"/>
</dbReference>
<dbReference type="EMBL" id="FZNX01000002">
    <property type="protein sequence ID" value="SNR55191.1"/>
    <property type="molecule type" value="Genomic_DNA"/>
</dbReference>
<dbReference type="PANTHER" id="PTHR33238">
    <property type="entry name" value="IRON (METAL) DEPENDENT REPRESSOR, DTXR FAMILY"/>
    <property type="match status" value="1"/>
</dbReference>
<dbReference type="Pfam" id="PF04023">
    <property type="entry name" value="FeoA"/>
    <property type="match status" value="1"/>
</dbReference>
<evidence type="ECO:0000256" key="2">
    <source>
        <dbReference type="ARBA" id="ARBA00022386"/>
    </source>
</evidence>
<evidence type="ECO:0000313" key="8">
    <source>
        <dbReference type="EMBL" id="SNR55191.1"/>
    </source>
</evidence>
<reference evidence="9" key="1">
    <citation type="submission" date="2017-06" db="EMBL/GenBank/DDBJ databases">
        <authorList>
            <person name="Varghese N."/>
            <person name="Submissions S."/>
        </authorList>
    </citation>
    <scope>NUCLEOTIDE SEQUENCE [LARGE SCALE GENOMIC DNA]</scope>
    <source>
        <strain evidence="9">DSM 27993</strain>
    </source>
</reference>
<evidence type="ECO:0000256" key="3">
    <source>
        <dbReference type="ARBA" id="ARBA00023015"/>
    </source>
</evidence>
<keyword evidence="9" id="KW-1185">Reference proteome</keyword>